<organism evidence="1 2">
    <name type="scientific">Gordonia phage BritBrat</name>
    <dbReference type="NCBI Taxonomy" id="1838064"/>
    <lineage>
        <taxon>Viruses</taxon>
        <taxon>Duplodnaviria</taxon>
        <taxon>Heunggongvirae</taxon>
        <taxon>Uroviricota</taxon>
        <taxon>Caudoviricetes</taxon>
        <taxon>Britbratvirus</taxon>
        <taxon>Britbratvirus britbrat</taxon>
    </lineage>
</organism>
<sequence length="67" mass="7590">MTTIHVVTRSEVNDDGQIDERADKYEGETATFDFEPSGVLVIYRKPSDLWAAYAPGQWERVQDVSQA</sequence>
<evidence type="ECO:0000313" key="1">
    <source>
        <dbReference type="EMBL" id="ANA85219.1"/>
    </source>
</evidence>
<name>A0A166XYV6_9CAUD</name>
<dbReference type="EMBL" id="KU998233">
    <property type="protein sequence ID" value="ANA85219.1"/>
    <property type="molecule type" value="Genomic_DNA"/>
</dbReference>
<keyword evidence="2" id="KW-1185">Reference proteome</keyword>
<dbReference type="Proteomes" id="UP000202279">
    <property type="component" value="Segment"/>
</dbReference>
<accession>A0A166XYV6</accession>
<protein>
    <submittedName>
        <fullName evidence="1">Uncharacterized protein</fullName>
    </submittedName>
</protein>
<evidence type="ECO:0000313" key="2">
    <source>
        <dbReference type="Proteomes" id="UP000202279"/>
    </source>
</evidence>
<dbReference type="KEGG" id="vg:28802856"/>
<proteinExistence type="predicted"/>
<reference evidence="2" key="1">
    <citation type="submission" date="2016-03" db="EMBL/GenBank/DDBJ databases">
        <authorList>
            <person name="Ploux O."/>
        </authorList>
    </citation>
    <scope>NUCLEOTIDE SEQUENCE [LARGE SCALE GENOMIC DNA]</scope>
</reference>
<dbReference type="GeneID" id="28802856"/>
<gene>
    <name evidence="1" type="primary">11</name>
    <name evidence="1" type="ORF">PBI_BRITBRAT_11</name>
</gene>
<dbReference type="RefSeq" id="YP_009276538.1">
    <property type="nucleotide sequence ID" value="NC_030942.1"/>
</dbReference>